<dbReference type="PANTHER" id="PTHR30561:SF1">
    <property type="entry name" value="MULTIDRUG TRANSPORTER EMRE"/>
    <property type="match status" value="1"/>
</dbReference>
<organism evidence="11 12">
    <name type="scientific">Mycolicibacter nonchromogenicus</name>
    <name type="common">Mycobacterium nonchromogenicum</name>
    <dbReference type="NCBI Taxonomy" id="1782"/>
    <lineage>
        <taxon>Bacteria</taxon>
        <taxon>Bacillati</taxon>
        <taxon>Actinomycetota</taxon>
        <taxon>Actinomycetes</taxon>
        <taxon>Mycobacteriales</taxon>
        <taxon>Mycobacteriaceae</taxon>
        <taxon>Mycolicibacter</taxon>
    </lineage>
</organism>
<dbReference type="EMBL" id="LQPI01000090">
    <property type="protein sequence ID" value="ORW14859.1"/>
    <property type="molecule type" value="Genomic_DNA"/>
</dbReference>
<evidence type="ECO:0000256" key="7">
    <source>
        <dbReference type="ARBA" id="ARBA00023136"/>
    </source>
</evidence>
<evidence type="ECO:0000256" key="9">
    <source>
        <dbReference type="RuleBase" id="RU003942"/>
    </source>
</evidence>
<feature type="transmembrane region" description="Helical" evidence="10">
    <location>
        <begin position="83"/>
        <end position="101"/>
    </location>
</feature>
<dbReference type="Gene3D" id="1.10.3730.20">
    <property type="match status" value="1"/>
</dbReference>
<evidence type="ECO:0000256" key="5">
    <source>
        <dbReference type="ARBA" id="ARBA00022692"/>
    </source>
</evidence>
<evidence type="ECO:0000256" key="10">
    <source>
        <dbReference type="SAM" id="Phobius"/>
    </source>
</evidence>
<evidence type="ECO:0000256" key="4">
    <source>
        <dbReference type="ARBA" id="ARBA00022475"/>
    </source>
</evidence>
<keyword evidence="4" id="KW-1003">Cell membrane</keyword>
<name>A0A1X1YUU6_MYCNO</name>
<comment type="similarity">
    <text evidence="2">Belongs to the drug/metabolite transporter (DMT) superfamily. Small multidrug resistance (SMR) (TC 2.A.7.1) family. Mmr subfamily.</text>
</comment>
<comment type="caution">
    <text evidence="11">The sequence shown here is derived from an EMBL/GenBank/DDBJ whole genome shotgun (WGS) entry which is preliminary data.</text>
</comment>
<keyword evidence="8" id="KW-0046">Antibiotic resistance</keyword>
<dbReference type="SUPFAM" id="SSF103481">
    <property type="entry name" value="Multidrug resistance efflux transporter EmrE"/>
    <property type="match status" value="1"/>
</dbReference>
<keyword evidence="7 10" id="KW-0472">Membrane</keyword>
<keyword evidence="3" id="KW-0813">Transport</keyword>
<accession>A0A1X1YUU6</accession>
<keyword evidence="12" id="KW-1185">Reference proteome</keyword>
<dbReference type="InterPro" id="IPR000390">
    <property type="entry name" value="Small_drug/metabolite_transptr"/>
</dbReference>
<dbReference type="InterPro" id="IPR045324">
    <property type="entry name" value="Small_multidrug_res"/>
</dbReference>
<protein>
    <submittedName>
        <fullName evidence="11">Cation transporter</fullName>
    </submittedName>
</protein>
<evidence type="ECO:0000313" key="11">
    <source>
        <dbReference type="EMBL" id="ORW14859.1"/>
    </source>
</evidence>
<dbReference type="GO" id="GO:0005886">
    <property type="term" value="C:plasma membrane"/>
    <property type="evidence" value="ECO:0007669"/>
    <property type="project" value="UniProtKB-SubCell"/>
</dbReference>
<proteinExistence type="inferred from homology"/>
<dbReference type="AlphaFoldDB" id="A0A1X1YUU6"/>
<keyword evidence="6 10" id="KW-1133">Transmembrane helix</keyword>
<dbReference type="STRING" id="1782.AWC18_20385"/>
<sequence length="107" mass="11300">MAWILLLGAIMFEVAGTMSLRASEGFSRWPWVIPVAVGYTVSFVFLAMVLKRGLPVGVAYGVWSGVGVALTAVLARFLFHDPFTPAMAGGVVLIGAGVYLLEMGAHA</sequence>
<evidence type="ECO:0000256" key="8">
    <source>
        <dbReference type="ARBA" id="ARBA00023251"/>
    </source>
</evidence>
<evidence type="ECO:0000256" key="2">
    <source>
        <dbReference type="ARBA" id="ARBA00007822"/>
    </source>
</evidence>
<dbReference type="RefSeq" id="WP_085139947.1">
    <property type="nucleotide sequence ID" value="NZ_LQPI01000090.1"/>
</dbReference>
<dbReference type="Pfam" id="PF00893">
    <property type="entry name" value="Multi_Drug_Res"/>
    <property type="match status" value="1"/>
</dbReference>
<dbReference type="PANTHER" id="PTHR30561">
    <property type="entry name" value="SMR FAMILY PROTON-DEPENDENT DRUG EFFLUX TRANSPORTER SUGE"/>
    <property type="match status" value="1"/>
</dbReference>
<dbReference type="GO" id="GO:0022857">
    <property type="term" value="F:transmembrane transporter activity"/>
    <property type="evidence" value="ECO:0007669"/>
    <property type="project" value="InterPro"/>
</dbReference>
<evidence type="ECO:0000313" key="12">
    <source>
        <dbReference type="Proteomes" id="UP000193108"/>
    </source>
</evidence>
<dbReference type="InterPro" id="IPR037185">
    <property type="entry name" value="EmrE-like"/>
</dbReference>
<keyword evidence="5 9" id="KW-0812">Transmembrane</keyword>
<dbReference type="GO" id="GO:0046677">
    <property type="term" value="P:response to antibiotic"/>
    <property type="evidence" value="ECO:0007669"/>
    <property type="project" value="UniProtKB-KW"/>
</dbReference>
<evidence type="ECO:0000256" key="6">
    <source>
        <dbReference type="ARBA" id="ARBA00022989"/>
    </source>
</evidence>
<reference evidence="11 12" key="1">
    <citation type="submission" date="2016-01" db="EMBL/GenBank/DDBJ databases">
        <title>The new phylogeny of the genus Mycobacterium.</title>
        <authorList>
            <person name="Tarcisio F."/>
            <person name="Conor M."/>
            <person name="Antonella G."/>
            <person name="Elisabetta G."/>
            <person name="Giulia F.S."/>
            <person name="Sara T."/>
            <person name="Anna F."/>
            <person name="Clotilde B."/>
            <person name="Roberto B."/>
            <person name="Veronica D.S."/>
            <person name="Fabio R."/>
            <person name="Monica P."/>
            <person name="Olivier J."/>
            <person name="Enrico T."/>
            <person name="Nicola S."/>
        </authorList>
    </citation>
    <scope>NUCLEOTIDE SEQUENCE [LARGE SCALE GENOMIC DNA]</scope>
    <source>
        <strain evidence="11 12">DSM 44164</strain>
    </source>
</reference>
<comment type="subcellular location">
    <subcellularLocation>
        <location evidence="1 9">Cell membrane</location>
        <topology evidence="1 9">Multi-pass membrane protein</topology>
    </subcellularLocation>
</comment>
<feature type="transmembrane region" description="Helical" evidence="10">
    <location>
        <begin position="31"/>
        <end position="50"/>
    </location>
</feature>
<evidence type="ECO:0000256" key="1">
    <source>
        <dbReference type="ARBA" id="ARBA00004651"/>
    </source>
</evidence>
<feature type="transmembrane region" description="Helical" evidence="10">
    <location>
        <begin position="57"/>
        <end position="77"/>
    </location>
</feature>
<evidence type="ECO:0000256" key="3">
    <source>
        <dbReference type="ARBA" id="ARBA00022448"/>
    </source>
</evidence>
<gene>
    <name evidence="11" type="ORF">AWC18_20385</name>
</gene>
<dbReference type="Proteomes" id="UP000193108">
    <property type="component" value="Unassembled WGS sequence"/>
</dbReference>